<keyword evidence="4" id="KW-0812">Transmembrane</keyword>
<dbReference type="SUPFAM" id="SSF63829">
    <property type="entry name" value="Calcium-dependent phosphotriesterase"/>
    <property type="match status" value="3"/>
</dbReference>
<comment type="caution">
    <text evidence="6">The sequence shown here is derived from an EMBL/GenBank/DDBJ whole genome shotgun (WGS) entry which is preliminary data.</text>
</comment>
<dbReference type="InterPro" id="IPR050482">
    <property type="entry name" value="Sensor_HK_TwoCompSys"/>
</dbReference>
<dbReference type="CDD" id="cd16917">
    <property type="entry name" value="HATPase_UhpB-NarQ-NarX-like"/>
    <property type="match status" value="1"/>
</dbReference>
<dbReference type="SMART" id="SM00387">
    <property type="entry name" value="HATPase_c"/>
    <property type="match status" value="1"/>
</dbReference>
<feature type="transmembrane region" description="Helical" evidence="4">
    <location>
        <begin position="728"/>
        <end position="749"/>
    </location>
</feature>
<keyword evidence="4" id="KW-1133">Transmembrane helix</keyword>
<dbReference type="PROSITE" id="PS50109">
    <property type="entry name" value="HIS_KIN"/>
    <property type="match status" value="1"/>
</dbReference>
<dbReference type="InterPro" id="IPR011110">
    <property type="entry name" value="Reg_prop"/>
</dbReference>
<dbReference type="RefSeq" id="WP_264485462.1">
    <property type="nucleotide sequence ID" value="NZ_JAPDDT010000001.1"/>
</dbReference>
<dbReference type="Gene3D" id="2.130.10.10">
    <property type="entry name" value="YVTN repeat-like/Quinoprotein amine dehydrogenase"/>
    <property type="match status" value="2"/>
</dbReference>
<dbReference type="InterPro" id="IPR003594">
    <property type="entry name" value="HATPase_dom"/>
</dbReference>
<dbReference type="Pfam" id="PF07730">
    <property type="entry name" value="HisKA_3"/>
    <property type="match status" value="1"/>
</dbReference>
<protein>
    <submittedName>
        <fullName evidence="6">ATP-binding protein</fullName>
    </submittedName>
</protein>
<reference evidence="6 7" key="1">
    <citation type="submission" date="2022-10" db="EMBL/GenBank/DDBJ databases">
        <title>Luteolibacter arcticus strain CCTCC AB 2014275, whole genome shotgun sequencing project.</title>
        <authorList>
            <person name="Zhao G."/>
            <person name="Shen L."/>
        </authorList>
    </citation>
    <scope>NUCLEOTIDE SEQUENCE [LARGE SCALE GENOMIC DNA]</scope>
    <source>
        <strain evidence="6 7">CCTCC AB 2014275</strain>
    </source>
</reference>
<evidence type="ECO:0000256" key="1">
    <source>
        <dbReference type="ARBA" id="ARBA00022679"/>
    </source>
</evidence>
<dbReference type="EMBL" id="JAPDDT010000001">
    <property type="protein sequence ID" value="MCW1921353.1"/>
    <property type="molecule type" value="Genomic_DNA"/>
</dbReference>
<evidence type="ECO:0000256" key="2">
    <source>
        <dbReference type="ARBA" id="ARBA00022777"/>
    </source>
</evidence>
<dbReference type="Gene3D" id="2.60.40.10">
    <property type="entry name" value="Immunoglobulins"/>
    <property type="match status" value="1"/>
</dbReference>
<dbReference type="GO" id="GO:0005524">
    <property type="term" value="F:ATP binding"/>
    <property type="evidence" value="ECO:0007669"/>
    <property type="project" value="UniProtKB-KW"/>
</dbReference>
<keyword evidence="7" id="KW-1185">Reference proteome</keyword>
<keyword evidence="2" id="KW-0418">Kinase</keyword>
<dbReference type="Proteomes" id="UP001320876">
    <property type="component" value="Unassembled WGS sequence"/>
</dbReference>
<evidence type="ECO:0000259" key="5">
    <source>
        <dbReference type="PROSITE" id="PS50109"/>
    </source>
</evidence>
<evidence type="ECO:0000313" key="7">
    <source>
        <dbReference type="Proteomes" id="UP001320876"/>
    </source>
</evidence>
<dbReference type="Gene3D" id="3.30.565.10">
    <property type="entry name" value="Histidine kinase-like ATPase, C-terminal domain"/>
    <property type="match status" value="1"/>
</dbReference>
<keyword evidence="3" id="KW-0902">Two-component regulatory system</keyword>
<dbReference type="InterPro" id="IPR005467">
    <property type="entry name" value="His_kinase_dom"/>
</dbReference>
<dbReference type="InterPro" id="IPR013783">
    <property type="entry name" value="Ig-like_fold"/>
</dbReference>
<sequence>MIGRLFLTAWLTLLFAAALFGAEEPRAWPPRDAIQTWRVGSGLPHQRVQAVCQTEDGFLWIGTAQGLARFDGVDFELAPLPDNPSVVRLSAGKGNRLWVGTGDGTLWRGEGMRFEKVFQDGFPGGFEILAEDRDGRLWISSIGHFRVYLWEKGELRDMTAHWDQTGAGHVAQMRVDEQGRPIANGGGMIWTVQGETLEPVPGYKGDSIYHAPGRDHSYWVSDGSGVRRLSEGRLSPPVGPGNWGGRHLTFGIEDHDGNLWVATGGYGILCYRDQVTHRRLDTRDGLCGDFASCLYVDRQGNLWVGSDGGGLSRVTPALFGVAGRVEGLSSDRVTAIERGPDGSLWIGTHADGLNRFDGSAFSRVPGFPETTGVLSLAAEGKDLWIGHSGGLALWSEGQREGVVGWPRSGWAVEALHRDRQGGLWVGQRSAGSVICMRGRIPGEVRLRADAQTEFDVRDFAEDETGAVWIGTDGAGLFRHSEGKVDAVGSFRQVTALEVGGTGELWVAADGGLARIWQREGTWQVEPGWHAGVLRTLCADTRGGLWATDDQGLCRLDVGTSPARITRFGQADGVPGLQGAGSGHPQSVRDDAGRLWFATTAGVATVEPSGFAMESKVPPVLLEDLRVNGLPRWQRGQAGMPVFQSSDRGFEFRFTAIDLRHPEMLDFAARIDGVDAGWTDLGRTDAVFHSALPTGEHRFRLKVRDRSGAWSDEHSLAFRILPPLWQRGWFIAVVTTFGLIIAAGVAWLVARWRLQRQLTALRVERALEAERARIARDLHDHLGSGLTEIAFLGDSLRMERGDGGEAAEVSVRARELTRTMDETVWALNPENDTFEGLISYLGHAMPVWLKSSGIRCRLDFPDESLRFGLNARVRRELYLACKEAAHNAVKHSGAEAIILRVEKIERDLVITLSDDGRGFDPASVTAGNGLANLKRRLSELGGTATITSKPAAGTTVRFVLPLADSP</sequence>
<keyword evidence="1" id="KW-0808">Transferase</keyword>
<name>A0ABT3GCJ0_9BACT</name>
<dbReference type="Gene3D" id="1.20.5.1930">
    <property type="match status" value="1"/>
</dbReference>
<accession>A0ABT3GCJ0</accession>
<proteinExistence type="predicted"/>
<gene>
    <name evidence="6" type="ORF">OKA05_02240</name>
</gene>
<organism evidence="6 7">
    <name type="scientific">Luteolibacter arcticus</name>
    <dbReference type="NCBI Taxonomy" id="1581411"/>
    <lineage>
        <taxon>Bacteria</taxon>
        <taxon>Pseudomonadati</taxon>
        <taxon>Verrucomicrobiota</taxon>
        <taxon>Verrucomicrobiia</taxon>
        <taxon>Verrucomicrobiales</taxon>
        <taxon>Verrucomicrobiaceae</taxon>
        <taxon>Luteolibacter</taxon>
    </lineage>
</organism>
<dbReference type="InterPro" id="IPR011712">
    <property type="entry name" value="Sig_transdc_His_kin_sub3_dim/P"/>
</dbReference>
<dbReference type="Pfam" id="PF02518">
    <property type="entry name" value="HATPase_c"/>
    <property type="match status" value="1"/>
</dbReference>
<feature type="domain" description="Histidine kinase" evidence="5">
    <location>
        <begin position="886"/>
        <end position="963"/>
    </location>
</feature>
<dbReference type="Pfam" id="PF07494">
    <property type="entry name" value="Reg_prop"/>
    <property type="match status" value="3"/>
</dbReference>
<keyword evidence="6" id="KW-0547">Nucleotide-binding</keyword>
<evidence type="ECO:0000256" key="4">
    <source>
        <dbReference type="SAM" id="Phobius"/>
    </source>
</evidence>
<evidence type="ECO:0000313" key="6">
    <source>
        <dbReference type="EMBL" id="MCW1921353.1"/>
    </source>
</evidence>
<keyword evidence="6" id="KW-0067">ATP-binding</keyword>
<evidence type="ECO:0000256" key="3">
    <source>
        <dbReference type="ARBA" id="ARBA00023012"/>
    </source>
</evidence>
<dbReference type="InterPro" id="IPR036890">
    <property type="entry name" value="HATPase_C_sf"/>
</dbReference>
<keyword evidence="4" id="KW-0472">Membrane</keyword>
<dbReference type="PANTHER" id="PTHR24421">
    <property type="entry name" value="NITRATE/NITRITE SENSOR PROTEIN NARX-RELATED"/>
    <property type="match status" value="1"/>
</dbReference>
<dbReference type="InterPro" id="IPR015943">
    <property type="entry name" value="WD40/YVTN_repeat-like_dom_sf"/>
</dbReference>
<dbReference type="SUPFAM" id="SSF55874">
    <property type="entry name" value="ATPase domain of HSP90 chaperone/DNA topoisomerase II/histidine kinase"/>
    <property type="match status" value="1"/>
</dbReference>